<dbReference type="InterPro" id="IPR020568">
    <property type="entry name" value="Ribosomal_Su5_D2-typ_SF"/>
</dbReference>
<evidence type="ECO:0000256" key="8">
    <source>
        <dbReference type="ARBA" id="ARBA00032554"/>
    </source>
</evidence>
<dbReference type="Pfam" id="PF08544">
    <property type="entry name" value="GHMP_kinases_C"/>
    <property type="match status" value="1"/>
</dbReference>
<dbReference type="InterPro" id="IPR013750">
    <property type="entry name" value="GHMP_kinase_C_dom"/>
</dbReference>
<evidence type="ECO:0000256" key="9">
    <source>
        <dbReference type="HAMAP-Rule" id="MF_00061"/>
    </source>
</evidence>
<comment type="function">
    <text evidence="9">Catalyzes the phosphorylation of the position 2 hydroxy group of 4-diphosphocytidyl-2C-methyl-D-erythritol.</text>
</comment>
<evidence type="ECO:0000256" key="7">
    <source>
        <dbReference type="ARBA" id="ARBA00022840"/>
    </source>
</evidence>
<accession>A0A1M7YD35</accession>
<evidence type="ECO:0000256" key="2">
    <source>
        <dbReference type="ARBA" id="ARBA00012052"/>
    </source>
</evidence>
<dbReference type="InterPro" id="IPR014721">
    <property type="entry name" value="Ribsml_uS5_D2-typ_fold_subgr"/>
</dbReference>
<dbReference type="Gene3D" id="3.30.230.10">
    <property type="match status" value="1"/>
</dbReference>
<protein>
    <recommendedName>
        <fullName evidence="3 9">4-diphosphocytidyl-2-C-methyl-D-erythritol kinase</fullName>
        <shortName evidence="9">CMK</shortName>
        <ecNumber evidence="2 9">2.7.1.148</ecNumber>
    </recommendedName>
    <alternativeName>
        <fullName evidence="8 9">4-(cytidine-5'-diphospho)-2-C-methyl-D-erythritol kinase</fullName>
    </alternativeName>
</protein>
<dbReference type="Proteomes" id="UP000184603">
    <property type="component" value="Unassembled WGS sequence"/>
</dbReference>
<dbReference type="SUPFAM" id="SSF55060">
    <property type="entry name" value="GHMP Kinase, C-terminal domain"/>
    <property type="match status" value="1"/>
</dbReference>
<name>A0A1M7YD35_9BACT</name>
<feature type="domain" description="GHMP kinase N-terminal" evidence="10">
    <location>
        <begin position="83"/>
        <end position="160"/>
    </location>
</feature>
<dbReference type="GO" id="GO:0005524">
    <property type="term" value="F:ATP binding"/>
    <property type="evidence" value="ECO:0007669"/>
    <property type="project" value="UniProtKB-UniRule"/>
</dbReference>
<sequence length="308" mass="33249">MVASVRKSADKGVNPPEQVVKLLAPCKVNLLLRVLGRRGDGYHELETWMQKLDLADEISLRILPQPEIVLHCDDPDIPGGAGNLAWRAAQAFLKASQKSTGKGVEIHLQKKVPSGAGLGGGSSDAGTVLRGLNRLFDHEFTDQALVKMATPLGADVPFFAVEHSAVLATGIGEVMVPVEPLTNCSIILVNPGFSVSTKWVFETFALTSDSEESRMSPSRIHDVKALSLNDMCNDLEQVTSGTFSEIEQMKKKLLDLGAYKAMMSGSGPTVFGVFPDDRSDMVAVQGAADRLCLEYKERVFVTRSYTGA</sequence>
<comment type="pathway">
    <text evidence="9">Isoprenoid biosynthesis; isopentenyl diphosphate biosynthesis via DXP pathway; isopentenyl diphosphate from 1-deoxy-D-xylulose 5-phosphate: step 3/6.</text>
</comment>
<evidence type="ECO:0000256" key="5">
    <source>
        <dbReference type="ARBA" id="ARBA00022741"/>
    </source>
</evidence>
<proteinExistence type="inferred from homology"/>
<dbReference type="Pfam" id="PF00288">
    <property type="entry name" value="GHMP_kinases_N"/>
    <property type="match status" value="1"/>
</dbReference>
<evidence type="ECO:0000259" key="11">
    <source>
        <dbReference type="Pfam" id="PF08544"/>
    </source>
</evidence>
<dbReference type="NCBIfam" id="TIGR00154">
    <property type="entry name" value="ispE"/>
    <property type="match status" value="1"/>
</dbReference>
<reference evidence="12 13" key="1">
    <citation type="submission" date="2016-12" db="EMBL/GenBank/DDBJ databases">
        <authorList>
            <person name="Song W.-J."/>
            <person name="Kurnit D.M."/>
        </authorList>
    </citation>
    <scope>NUCLEOTIDE SEQUENCE [LARGE SCALE GENOMIC DNA]</scope>
    <source>
        <strain evidence="12 13">DSM 18488</strain>
    </source>
</reference>
<feature type="domain" description="GHMP kinase C-terminal" evidence="11">
    <location>
        <begin position="232"/>
        <end position="278"/>
    </location>
</feature>
<dbReference type="UniPathway" id="UPA00056">
    <property type="reaction ID" value="UER00094"/>
</dbReference>
<dbReference type="PANTHER" id="PTHR43527">
    <property type="entry name" value="4-DIPHOSPHOCYTIDYL-2-C-METHYL-D-ERYTHRITOL KINASE, CHLOROPLASTIC"/>
    <property type="match status" value="1"/>
</dbReference>
<keyword evidence="5 9" id="KW-0547">Nucleotide-binding</keyword>
<dbReference type="GO" id="GO:0019288">
    <property type="term" value="P:isopentenyl diphosphate biosynthetic process, methylerythritol 4-phosphate pathway"/>
    <property type="evidence" value="ECO:0007669"/>
    <property type="project" value="UniProtKB-UniRule"/>
</dbReference>
<dbReference type="InterPro" id="IPR036554">
    <property type="entry name" value="GHMP_kinase_C_sf"/>
</dbReference>
<keyword evidence="6 9" id="KW-0418">Kinase</keyword>
<keyword evidence="13" id="KW-1185">Reference proteome</keyword>
<organism evidence="12 13">
    <name type="scientific">Desulfopila aestuarii DSM 18488</name>
    <dbReference type="NCBI Taxonomy" id="1121416"/>
    <lineage>
        <taxon>Bacteria</taxon>
        <taxon>Pseudomonadati</taxon>
        <taxon>Thermodesulfobacteriota</taxon>
        <taxon>Desulfobulbia</taxon>
        <taxon>Desulfobulbales</taxon>
        <taxon>Desulfocapsaceae</taxon>
        <taxon>Desulfopila</taxon>
    </lineage>
</organism>
<evidence type="ECO:0000313" key="13">
    <source>
        <dbReference type="Proteomes" id="UP000184603"/>
    </source>
</evidence>
<dbReference type="GO" id="GO:0016114">
    <property type="term" value="P:terpenoid biosynthetic process"/>
    <property type="evidence" value="ECO:0007669"/>
    <property type="project" value="UniProtKB-UniRule"/>
</dbReference>
<gene>
    <name evidence="9" type="primary">ispE</name>
    <name evidence="12" type="ORF">SAMN02745220_03497</name>
</gene>
<comment type="catalytic activity">
    <reaction evidence="9">
        <text>4-CDP-2-C-methyl-D-erythritol + ATP = 4-CDP-2-C-methyl-D-erythritol 2-phosphate + ADP + H(+)</text>
        <dbReference type="Rhea" id="RHEA:18437"/>
        <dbReference type="ChEBI" id="CHEBI:15378"/>
        <dbReference type="ChEBI" id="CHEBI:30616"/>
        <dbReference type="ChEBI" id="CHEBI:57823"/>
        <dbReference type="ChEBI" id="CHEBI:57919"/>
        <dbReference type="ChEBI" id="CHEBI:456216"/>
        <dbReference type="EC" id="2.7.1.148"/>
    </reaction>
</comment>
<dbReference type="PIRSF" id="PIRSF010376">
    <property type="entry name" value="IspE"/>
    <property type="match status" value="1"/>
</dbReference>
<evidence type="ECO:0000256" key="6">
    <source>
        <dbReference type="ARBA" id="ARBA00022777"/>
    </source>
</evidence>
<evidence type="ECO:0000259" key="10">
    <source>
        <dbReference type="Pfam" id="PF00288"/>
    </source>
</evidence>
<dbReference type="SUPFAM" id="SSF54211">
    <property type="entry name" value="Ribosomal protein S5 domain 2-like"/>
    <property type="match status" value="1"/>
</dbReference>
<feature type="active site" evidence="9">
    <location>
        <position position="27"/>
    </location>
</feature>
<dbReference type="PANTHER" id="PTHR43527:SF2">
    <property type="entry name" value="4-DIPHOSPHOCYTIDYL-2-C-METHYL-D-ERYTHRITOL KINASE, CHLOROPLASTIC"/>
    <property type="match status" value="1"/>
</dbReference>
<comment type="similarity">
    <text evidence="1 9">Belongs to the GHMP kinase family. IspE subfamily.</text>
</comment>
<dbReference type="EMBL" id="FRFE01000019">
    <property type="protein sequence ID" value="SHO50501.1"/>
    <property type="molecule type" value="Genomic_DNA"/>
</dbReference>
<evidence type="ECO:0000256" key="1">
    <source>
        <dbReference type="ARBA" id="ARBA00009684"/>
    </source>
</evidence>
<dbReference type="InterPro" id="IPR004424">
    <property type="entry name" value="IspE"/>
</dbReference>
<keyword evidence="7 9" id="KW-0067">ATP-binding</keyword>
<dbReference type="Gene3D" id="3.30.70.890">
    <property type="entry name" value="GHMP kinase, C-terminal domain"/>
    <property type="match status" value="1"/>
</dbReference>
<dbReference type="InterPro" id="IPR006204">
    <property type="entry name" value="GHMP_kinase_N_dom"/>
</dbReference>
<evidence type="ECO:0000313" key="12">
    <source>
        <dbReference type="EMBL" id="SHO50501.1"/>
    </source>
</evidence>
<evidence type="ECO:0000256" key="3">
    <source>
        <dbReference type="ARBA" id="ARBA00017473"/>
    </source>
</evidence>
<dbReference type="GO" id="GO:0050515">
    <property type="term" value="F:4-(cytidine 5'-diphospho)-2-C-methyl-D-erythritol kinase activity"/>
    <property type="evidence" value="ECO:0007669"/>
    <property type="project" value="UniProtKB-UniRule"/>
</dbReference>
<dbReference type="EC" id="2.7.1.148" evidence="2 9"/>
<feature type="binding site" evidence="9">
    <location>
        <begin position="113"/>
        <end position="123"/>
    </location>
    <ligand>
        <name>ATP</name>
        <dbReference type="ChEBI" id="CHEBI:30616"/>
    </ligand>
</feature>
<dbReference type="HAMAP" id="MF_00061">
    <property type="entry name" value="IspE"/>
    <property type="match status" value="1"/>
</dbReference>
<feature type="active site" evidence="9">
    <location>
        <position position="155"/>
    </location>
</feature>
<dbReference type="AlphaFoldDB" id="A0A1M7YD35"/>
<keyword evidence="9" id="KW-0414">Isoprene biosynthesis</keyword>
<keyword evidence="4 9" id="KW-0808">Transferase</keyword>
<dbReference type="STRING" id="1121416.SAMN02745220_03497"/>
<evidence type="ECO:0000256" key="4">
    <source>
        <dbReference type="ARBA" id="ARBA00022679"/>
    </source>
</evidence>